<keyword evidence="3" id="KW-1185">Reference proteome</keyword>
<evidence type="ECO:0000313" key="3">
    <source>
        <dbReference type="Proteomes" id="UP000246722"/>
    </source>
</evidence>
<feature type="transmembrane region" description="Helical" evidence="1">
    <location>
        <begin position="33"/>
        <end position="54"/>
    </location>
</feature>
<keyword evidence="1" id="KW-1133">Transmembrane helix</keyword>
<sequence>MAHHRPDVVRRDVGLPDGHGLKMSRQLTALSSAIRPILVSAVSGATCALLPLSLNAD</sequence>
<protein>
    <submittedName>
        <fullName evidence="2">Uncharacterized protein</fullName>
    </submittedName>
</protein>
<name>A0A317ZKL1_9MICO</name>
<proteinExistence type="predicted"/>
<dbReference type="EMBL" id="QHLY01000012">
    <property type="protein sequence ID" value="PXA67090.1"/>
    <property type="molecule type" value="Genomic_DNA"/>
</dbReference>
<dbReference type="Proteomes" id="UP000246722">
    <property type="component" value="Unassembled WGS sequence"/>
</dbReference>
<gene>
    <name evidence="2" type="ORF">CTB96_09960</name>
</gene>
<dbReference type="AlphaFoldDB" id="A0A317ZKL1"/>
<keyword evidence="1" id="KW-0812">Transmembrane</keyword>
<evidence type="ECO:0000256" key="1">
    <source>
        <dbReference type="SAM" id="Phobius"/>
    </source>
</evidence>
<comment type="caution">
    <text evidence="2">The sequence shown here is derived from an EMBL/GenBank/DDBJ whole genome shotgun (WGS) entry which is preliminary data.</text>
</comment>
<evidence type="ECO:0000313" key="2">
    <source>
        <dbReference type="EMBL" id="PXA67090.1"/>
    </source>
</evidence>
<dbReference type="SUPFAM" id="SSF52172">
    <property type="entry name" value="CheY-like"/>
    <property type="match status" value="1"/>
</dbReference>
<accession>A0A317ZKL1</accession>
<keyword evidence="1" id="KW-0472">Membrane</keyword>
<reference evidence="2 3" key="1">
    <citation type="submission" date="2018-05" db="EMBL/GenBank/DDBJ databases">
        <title>Genetic diversity of glacier-inhabiting Cryobacterium bacteria in China and description of Cryobacterium mengkeensis sp. nov. and Arthrobacter glacialis sp. nov.</title>
        <authorList>
            <person name="Liu Q."/>
            <person name="Xin Y.-H."/>
        </authorList>
    </citation>
    <scope>NUCLEOTIDE SEQUENCE [LARGE SCALE GENOMIC DNA]</scope>
    <source>
        <strain evidence="2 3">SK-1</strain>
    </source>
</reference>
<dbReference type="InterPro" id="IPR011006">
    <property type="entry name" value="CheY-like_superfamily"/>
</dbReference>
<organism evidence="2 3">
    <name type="scientific">Cryobacterium arcticum</name>
    <dbReference type="NCBI Taxonomy" id="670052"/>
    <lineage>
        <taxon>Bacteria</taxon>
        <taxon>Bacillati</taxon>
        <taxon>Actinomycetota</taxon>
        <taxon>Actinomycetes</taxon>
        <taxon>Micrococcales</taxon>
        <taxon>Microbacteriaceae</taxon>
        <taxon>Cryobacterium</taxon>
    </lineage>
</organism>
<dbReference type="OrthoDB" id="7187989at2"/>